<dbReference type="NCBIfam" id="NF033581">
    <property type="entry name" value="transpos_IS5_4"/>
    <property type="match status" value="1"/>
</dbReference>
<comment type="similarity">
    <text evidence="2">Belongs to the transposase 11 family.</text>
</comment>
<evidence type="ECO:0000313" key="8">
    <source>
        <dbReference type="EMBL" id="TCO40086.1"/>
    </source>
</evidence>
<reference evidence="8 9" key="1">
    <citation type="journal article" date="2015" name="Stand. Genomic Sci.">
        <title>Genomic Encyclopedia of Bacterial and Archaeal Type Strains, Phase III: the genomes of soil and plant-associated and newly described type strains.</title>
        <authorList>
            <person name="Whitman W.B."/>
            <person name="Woyke T."/>
            <person name="Klenk H.P."/>
            <person name="Zhou Y."/>
            <person name="Lilburn T.G."/>
            <person name="Beck B.J."/>
            <person name="De Vos P."/>
            <person name="Vandamme P."/>
            <person name="Eisen J.A."/>
            <person name="Garrity G."/>
            <person name="Hugenholtz P."/>
            <person name="Kyrpides N.C."/>
        </authorList>
    </citation>
    <scope>NUCLEOTIDE SEQUENCE [LARGE SCALE GENOMIC DNA]</scope>
    <source>
        <strain evidence="8 9">A3</strain>
    </source>
</reference>
<dbReference type="Pfam" id="PF05598">
    <property type="entry name" value="DUF772"/>
    <property type="match status" value="1"/>
</dbReference>
<comment type="function">
    <text evidence="1">Involved in the transposition of the insertion sequence IS5.</text>
</comment>
<dbReference type="Proteomes" id="UP000294862">
    <property type="component" value="Unassembled WGS sequence"/>
</dbReference>
<dbReference type="AlphaFoldDB" id="A0A4R2I824"/>
<dbReference type="InterPro" id="IPR002559">
    <property type="entry name" value="Transposase_11"/>
</dbReference>
<evidence type="ECO:0000256" key="5">
    <source>
        <dbReference type="ARBA" id="ARBA00023172"/>
    </source>
</evidence>
<dbReference type="InterPro" id="IPR047959">
    <property type="entry name" value="Transpos_IS5"/>
</dbReference>
<proteinExistence type="inferred from homology"/>
<evidence type="ECO:0000259" key="7">
    <source>
        <dbReference type="Pfam" id="PF05598"/>
    </source>
</evidence>
<dbReference type="GO" id="GO:0006313">
    <property type="term" value="P:DNA transposition"/>
    <property type="evidence" value="ECO:0007669"/>
    <property type="project" value="InterPro"/>
</dbReference>
<protein>
    <submittedName>
        <fullName evidence="8">IS5 family transposase</fullName>
    </submittedName>
</protein>
<gene>
    <name evidence="8" type="ORF">EV148_106241</name>
</gene>
<evidence type="ECO:0000259" key="6">
    <source>
        <dbReference type="Pfam" id="PF01609"/>
    </source>
</evidence>
<organism evidence="8 9">
    <name type="scientific">Dokdonella fugitiva</name>
    <dbReference type="NCBI Taxonomy" id="328517"/>
    <lineage>
        <taxon>Bacteria</taxon>
        <taxon>Pseudomonadati</taxon>
        <taxon>Pseudomonadota</taxon>
        <taxon>Gammaproteobacteria</taxon>
        <taxon>Lysobacterales</taxon>
        <taxon>Rhodanobacteraceae</taxon>
        <taxon>Dokdonella</taxon>
    </lineage>
</organism>
<dbReference type="PANTHER" id="PTHR35604:SF2">
    <property type="entry name" value="TRANSPOSASE INSH FOR INSERTION SEQUENCE ELEMENT IS5A-RELATED"/>
    <property type="match status" value="1"/>
</dbReference>
<sequence length="328" mass="37071">MNQMSFGDAEYSGKKKRTRREQFLAEMEQVVPWGSLLALIEPFYPVAGRGRHPYPIATMLRVHLMQNWFGLSDPAMEEALYEITSMRQFARLTLTQAIPDETTILNFRRLLEQNELAPEILARVNKYLGRKGLLLKRGSIVDATIIAAPSSTKNAEGERDPEMHQTKKGNQWHFGMKAHIGADAESGLVHTVVTTAANEADVAVVDELLHGKEEVAYADAGYTGADKRVERKNLRWEIAAKRGKIQAMPEGQAKRTAEKIEKRKASIRAKVEHPFRVIKRQFGLVKVRFRGLAKNTAHIITLFALSNLWMARRRLLAMTGSLRPQFAK</sequence>
<keyword evidence="9" id="KW-1185">Reference proteome</keyword>
<evidence type="ECO:0000313" key="9">
    <source>
        <dbReference type="Proteomes" id="UP000294862"/>
    </source>
</evidence>
<dbReference type="PANTHER" id="PTHR35604">
    <property type="entry name" value="TRANSPOSASE INSH FOR INSERTION SEQUENCE ELEMENT IS5A-RELATED"/>
    <property type="match status" value="1"/>
</dbReference>
<dbReference type="GO" id="GO:0004803">
    <property type="term" value="F:transposase activity"/>
    <property type="evidence" value="ECO:0007669"/>
    <property type="project" value="InterPro"/>
</dbReference>
<dbReference type="InterPro" id="IPR008490">
    <property type="entry name" value="Transposase_InsH_N"/>
</dbReference>
<name>A0A4R2I824_9GAMM</name>
<dbReference type="OrthoDB" id="9774608at2"/>
<evidence type="ECO:0000256" key="3">
    <source>
        <dbReference type="ARBA" id="ARBA00022578"/>
    </source>
</evidence>
<keyword evidence="3" id="KW-0815">Transposition</keyword>
<keyword evidence="5" id="KW-0233">DNA recombination</keyword>
<evidence type="ECO:0000256" key="2">
    <source>
        <dbReference type="ARBA" id="ARBA00010075"/>
    </source>
</evidence>
<evidence type="ECO:0000256" key="1">
    <source>
        <dbReference type="ARBA" id="ARBA00003544"/>
    </source>
</evidence>
<dbReference type="GO" id="GO:0003677">
    <property type="term" value="F:DNA binding"/>
    <property type="evidence" value="ECO:0007669"/>
    <property type="project" value="UniProtKB-KW"/>
</dbReference>
<keyword evidence="4" id="KW-0238">DNA-binding</keyword>
<dbReference type="EMBL" id="SLWQ01000006">
    <property type="protein sequence ID" value="TCO40086.1"/>
    <property type="molecule type" value="Genomic_DNA"/>
</dbReference>
<evidence type="ECO:0000256" key="4">
    <source>
        <dbReference type="ARBA" id="ARBA00023125"/>
    </source>
</evidence>
<accession>A0A4R2I824</accession>
<dbReference type="RefSeq" id="WP_131998739.1">
    <property type="nucleotide sequence ID" value="NZ_JACGXM010000035.1"/>
</dbReference>
<feature type="domain" description="Transposase IS4-like" evidence="6">
    <location>
        <begin position="136"/>
        <end position="308"/>
    </location>
</feature>
<feature type="domain" description="Transposase InsH N-terminal" evidence="7">
    <location>
        <begin position="16"/>
        <end position="109"/>
    </location>
</feature>
<comment type="caution">
    <text evidence="8">The sequence shown here is derived from an EMBL/GenBank/DDBJ whole genome shotgun (WGS) entry which is preliminary data.</text>
</comment>
<dbReference type="Pfam" id="PF01609">
    <property type="entry name" value="DDE_Tnp_1"/>
    <property type="match status" value="1"/>
</dbReference>